<dbReference type="InterPro" id="IPR021955">
    <property type="entry name" value="DUF3572"/>
</dbReference>
<dbReference type="STRING" id="1117702.AQZ52_05015"/>
<reference evidence="1 2" key="1">
    <citation type="submission" date="2015-10" db="EMBL/GenBank/DDBJ databases">
        <title>Draft genome sequence of Novosphingobium fuchskuhlense DSM 25065 isolated from a surface water sample of the southwest basin of Lake Grosse Fuchskuhle.</title>
        <authorList>
            <person name="Ruckert C."/>
            <person name="Winkler A."/>
            <person name="Glaeser J."/>
            <person name="Grossart H.-P."/>
            <person name="Kalinowski J."/>
            <person name="Glaeser S."/>
        </authorList>
    </citation>
    <scope>NUCLEOTIDE SEQUENCE [LARGE SCALE GENOMIC DNA]</scope>
    <source>
        <strain evidence="1 2">FNE08-7</strain>
    </source>
</reference>
<dbReference type="Pfam" id="PF12096">
    <property type="entry name" value="DUF3572"/>
    <property type="match status" value="1"/>
</dbReference>
<name>A0A117UXD8_9SPHN</name>
<evidence type="ECO:0000313" key="1">
    <source>
        <dbReference type="EMBL" id="KUR72606.1"/>
    </source>
</evidence>
<accession>A0A117UXD8</accession>
<evidence type="ECO:0000313" key="2">
    <source>
        <dbReference type="Proteomes" id="UP000058012"/>
    </source>
</evidence>
<organism evidence="1 2">
    <name type="scientific">Novosphingobium fuchskuhlense</name>
    <dbReference type="NCBI Taxonomy" id="1117702"/>
    <lineage>
        <taxon>Bacteria</taxon>
        <taxon>Pseudomonadati</taxon>
        <taxon>Pseudomonadota</taxon>
        <taxon>Alphaproteobacteria</taxon>
        <taxon>Sphingomonadales</taxon>
        <taxon>Sphingomonadaceae</taxon>
        <taxon>Novosphingobium</taxon>
    </lineage>
</organism>
<dbReference type="RefSeq" id="WP_067906936.1">
    <property type="nucleotide sequence ID" value="NZ_KQ954244.1"/>
</dbReference>
<dbReference type="Proteomes" id="UP000058012">
    <property type="component" value="Unassembled WGS sequence"/>
</dbReference>
<evidence type="ECO:0008006" key="3">
    <source>
        <dbReference type="Google" id="ProtNLM"/>
    </source>
</evidence>
<dbReference type="OrthoDB" id="7356934at2"/>
<keyword evidence="2" id="KW-1185">Reference proteome</keyword>
<gene>
    <name evidence="1" type="ORF">AQZ52_05015</name>
</gene>
<protein>
    <recommendedName>
        <fullName evidence="3">DUF3572 domain-containing protein</fullName>
    </recommendedName>
</protein>
<sequence length="81" mass="8325">MPDPAATALQALGWVLGDAPRAERFLSLTGLTPEELRTGLGDPAVQGAVLEFLCGHEADLIAAADALGMAPATLAATRERL</sequence>
<proteinExistence type="predicted"/>
<dbReference type="AlphaFoldDB" id="A0A117UXD8"/>
<comment type="caution">
    <text evidence="1">The sequence shown here is derived from an EMBL/GenBank/DDBJ whole genome shotgun (WGS) entry which is preliminary data.</text>
</comment>
<dbReference type="EMBL" id="LLZS01000003">
    <property type="protein sequence ID" value="KUR72606.1"/>
    <property type="molecule type" value="Genomic_DNA"/>
</dbReference>